<accession>A0A418VPT2</accession>
<organism evidence="10 11">
    <name type="scientific">Azospirillum cavernae</name>
    <dbReference type="NCBI Taxonomy" id="2320860"/>
    <lineage>
        <taxon>Bacteria</taxon>
        <taxon>Pseudomonadati</taxon>
        <taxon>Pseudomonadota</taxon>
        <taxon>Alphaproteobacteria</taxon>
        <taxon>Rhodospirillales</taxon>
        <taxon>Azospirillaceae</taxon>
        <taxon>Azospirillum</taxon>
    </lineage>
</organism>
<comment type="similarity">
    <text evidence="4">Belongs to the methyl-accepting chemotaxis (MCP) protein family.</text>
</comment>
<gene>
    <name evidence="10" type="ORF">D3877_24135</name>
</gene>
<feature type="transmembrane region" description="Helical" evidence="6">
    <location>
        <begin position="199"/>
        <end position="222"/>
    </location>
</feature>
<dbReference type="InterPro" id="IPR000727">
    <property type="entry name" value="T_SNARE_dom"/>
</dbReference>
<comment type="caution">
    <text evidence="10">The sequence shown here is derived from an EMBL/GenBank/DDBJ whole genome shotgun (WGS) entry which is preliminary data.</text>
</comment>
<dbReference type="SMART" id="SM00283">
    <property type="entry name" value="MA"/>
    <property type="match status" value="1"/>
</dbReference>
<protein>
    <submittedName>
        <fullName evidence="10">HAMP domain-containing protein</fullName>
    </submittedName>
</protein>
<dbReference type="SUPFAM" id="SSF158472">
    <property type="entry name" value="HAMP domain-like"/>
    <property type="match status" value="1"/>
</dbReference>
<dbReference type="PROSITE" id="PS50111">
    <property type="entry name" value="CHEMOTAXIS_TRANSDUC_2"/>
    <property type="match status" value="1"/>
</dbReference>
<evidence type="ECO:0000259" key="9">
    <source>
        <dbReference type="PROSITE" id="PS50885"/>
    </source>
</evidence>
<keyword evidence="11" id="KW-1185">Reference proteome</keyword>
<keyword evidence="6" id="KW-0812">Transmembrane</keyword>
<dbReference type="InterPro" id="IPR004090">
    <property type="entry name" value="Chemotax_Me-accpt_rcpt"/>
</dbReference>
<comment type="subcellular location">
    <subcellularLocation>
        <location evidence="1">Cell inner membrane</location>
        <topology evidence="1">Multi-pass membrane protein</topology>
    </subcellularLocation>
</comment>
<dbReference type="InterPro" id="IPR003660">
    <property type="entry name" value="HAMP_dom"/>
</dbReference>
<dbReference type="Pfam" id="PF00015">
    <property type="entry name" value="MCPsignal"/>
    <property type="match status" value="1"/>
</dbReference>
<evidence type="ECO:0000313" key="10">
    <source>
        <dbReference type="EMBL" id="RJF78209.1"/>
    </source>
</evidence>
<dbReference type="Pfam" id="PF00672">
    <property type="entry name" value="HAMP"/>
    <property type="match status" value="1"/>
</dbReference>
<evidence type="ECO:0000256" key="1">
    <source>
        <dbReference type="ARBA" id="ARBA00004429"/>
    </source>
</evidence>
<dbReference type="GO" id="GO:0007165">
    <property type="term" value="P:signal transduction"/>
    <property type="evidence" value="ECO:0007669"/>
    <property type="project" value="UniProtKB-KW"/>
</dbReference>
<sequence length="573" mass="60572">MSHRPMPCGQWDMLRKERLVKISTKLLAPVAVLSLIAMSIGGVALWGMARTDDATHALLQSNAVVVTASELRSVSRALQRDGLNLIAEDDQGQAGLKGRFAERLDAMGRLTQELDARLRSAGRDRSGQMVTLQTKVRDSLGKVRDLALAGKRDDARALFRSELRDSERAASQLTDPLIDNEIKEGERLTQRLDDVEHSVTLMVVSFVLIGTLAGIILSALIARRGIVLPLARLTAAMERLTHKHYDADLSDATRADEVGTMATAVLVFRDAMQTADRLEAEQARDRAARERRTEAIERMIGAFERNIASILNTVSNAAAELEATAKSMSGIAEDTNERATATARAAEEASVNVQTVAAATEELAASITEISSQVSRSTDIANQASAEADQTNRTVQGLVDQAQRIGEIVRLITGIASQTNLLALNATIEAARAGEAGKGFAVVANEVKNLATQTAKATEDISSQISSMQGATDGAANAIAGIGHTIGNIRQVATSIASAIEEQGAATAEISRNVQEAASGTQAVSANIVTVSQAANQTGAAAAQVLGASSDLAQQSVRLKAQVEQFLSGIRAA</sequence>
<name>A0A418VPT2_9PROT</name>
<dbReference type="GO" id="GO:0004888">
    <property type="term" value="F:transmembrane signaling receptor activity"/>
    <property type="evidence" value="ECO:0007669"/>
    <property type="project" value="InterPro"/>
</dbReference>
<evidence type="ECO:0000259" key="8">
    <source>
        <dbReference type="PROSITE" id="PS50192"/>
    </source>
</evidence>
<evidence type="ECO:0000256" key="2">
    <source>
        <dbReference type="ARBA" id="ARBA00022519"/>
    </source>
</evidence>
<dbReference type="InterPro" id="IPR004089">
    <property type="entry name" value="MCPsignal_dom"/>
</dbReference>
<dbReference type="Gene3D" id="1.10.287.950">
    <property type="entry name" value="Methyl-accepting chemotaxis protein"/>
    <property type="match status" value="1"/>
</dbReference>
<dbReference type="InterPro" id="IPR024478">
    <property type="entry name" value="HlyB_4HB_MCP"/>
</dbReference>
<dbReference type="Gene3D" id="6.10.340.10">
    <property type="match status" value="1"/>
</dbReference>
<keyword evidence="2" id="KW-1003">Cell membrane</keyword>
<dbReference type="PANTHER" id="PTHR32089">
    <property type="entry name" value="METHYL-ACCEPTING CHEMOTAXIS PROTEIN MCPB"/>
    <property type="match status" value="1"/>
</dbReference>
<dbReference type="GO" id="GO:0005886">
    <property type="term" value="C:plasma membrane"/>
    <property type="evidence" value="ECO:0007669"/>
    <property type="project" value="UniProtKB-SubCell"/>
</dbReference>
<feature type="domain" description="Methyl-accepting transducer" evidence="7">
    <location>
        <begin position="317"/>
        <end position="553"/>
    </location>
</feature>
<dbReference type="PROSITE" id="PS50885">
    <property type="entry name" value="HAMP"/>
    <property type="match status" value="1"/>
</dbReference>
<dbReference type="PRINTS" id="PR00260">
    <property type="entry name" value="CHEMTRNSDUCR"/>
</dbReference>
<dbReference type="EMBL" id="QYUL01000004">
    <property type="protein sequence ID" value="RJF78209.1"/>
    <property type="molecule type" value="Genomic_DNA"/>
</dbReference>
<dbReference type="Proteomes" id="UP000283458">
    <property type="component" value="Unassembled WGS sequence"/>
</dbReference>
<keyword evidence="3 5" id="KW-0807">Transducer</keyword>
<keyword evidence="6" id="KW-1133">Transmembrane helix</keyword>
<dbReference type="Pfam" id="PF12729">
    <property type="entry name" value="4HB_MCP_1"/>
    <property type="match status" value="1"/>
</dbReference>
<proteinExistence type="inferred from homology"/>
<feature type="transmembrane region" description="Helical" evidence="6">
    <location>
        <begin position="26"/>
        <end position="49"/>
    </location>
</feature>
<evidence type="ECO:0000259" key="7">
    <source>
        <dbReference type="PROSITE" id="PS50111"/>
    </source>
</evidence>
<dbReference type="GO" id="GO:0006935">
    <property type="term" value="P:chemotaxis"/>
    <property type="evidence" value="ECO:0007669"/>
    <property type="project" value="InterPro"/>
</dbReference>
<reference evidence="10 11" key="1">
    <citation type="submission" date="2018-09" db="EMBL/GenBank/DDBJ databases">
        <authorList>
            <person name="Zhu H."/>
        </authorList>
    </citation>
    <scope>NUCLEOTIDE SEQUENCE [LARGE SCALE GENOMIC DNA]</scope>
    <source>
        <strain evidence="10 11">K2W22B-5</strain>
    </source>
</reference>
<dbReference type="PANTHER" id="PTHR32089:SF112">
    <property type="entry name" value="LYSOZYME-LIKE PROTEIN-RELATED"/>
    <property type="match status" value="1"/>
</dbReference>
<evidence type="ECO:0000313" key="11">
    <source>
        <dbReference type="Proteomes" id="UP000283458"/>
    </source>
</evidence>
<evidence type="ECO:0000256" key="5">
    <source>
        <dbReference type="PROSITE-ProRule" id="PRU00284"/>
    </source>
</evidence>
<evidence type="ECO:0000256" key="3">
    <source>
        <dbReference type="ARBA" id="ARBA00023224"/>
    </source>
</evidence>
<keyword evidence="6" id="KW-0472">Membrane</keyword>
<keyword evidence="2" id="KW-0997">Cell inner membrane</keyword>
<dbReference type="PROSITE" id="PS50192">
    <property type="entry name" value="T_SNARE"/>
    <property type="match status" value="1"/>
</dbReference>
<dbReference type="SUPFAM" id="SSF58104">
    <property type="entry name" value="Methyl-accepting chemotaxis protein (MCP) signaling domain"/>
    <property type="match status" value="1"/>
</dbReference>
<feature type="domain" description="T-SNARE coiled-coil homology" evidence="8">
    <location>
        <begin position="482"/>
        <end position="531"/>
    </location>
</feature>
<evidence type="ECO:0000256" key="6">
    <source>
        <dbReference type="SAM" id="Phobius"/>
    </source>
</evidence>
<feature type="domain" description="HAMP" evidence="9">
    <location>
        <begin position="224"/>
        <end position="277"/>
    </location>
</feature>
<evidence type="ECO:0000256" key="4">
    <source>
        <dbReference type="ARBA" id="ARBA00029447"/>
    </source>
</evidence>
<dbReference type="AlphaFoldDB" id="A0A418VPT2"/>
<dbReference type="SMART" id="SM00304">
    <property type="entry name" value="HAMP"/>
    <property type="match status" value="1"/>
</dbReference>